<proteinExistence type="predicted"/>
<dbReference type="Proteomes" id="UP000586454">
    <property type="component" value="Unassembled WGS sequence"/>
</dbReference>
<sequence length="204" mass="23241">MKRLFLILCLVCLVGCSPKETIPLDYVFLSGQAMAKEDYIQKGDDLFIADSAIASAHGWLIYDKSDSLSFKTTDERILQFSLERGNHIRKDGRVFFKADDLAIATDAPYYEDKDRNFVVISTFDNPGLAYSDITKKERIEEVPLRWNWPEDGIKNVEIKKADGRVDFIFTPTGETLASIIKNPEDFPQKDDTILDMDEINFLVA</sequence>
<keyword evidence="2" id="KW-1185">Reference proteome</keyword>
<dbReference type="RefSeq" id="WP_180499868.1">
    <property type="nucleotide sequence ID" value="NZ_CAIJCS010000019.1"/>
</dbReference>
<reference evidence="1 2" key="1">
    <citation type="submission" date="2020-06" db="EMBL/GenBank/DDBJ databases">
        <authorList>
            <person name="Criscuolo A."/>
        </authorList>
    </citation>
    <scope>NUCLEOTIDE SEQUENCE [LARGE SCALE GENOMIC DNA]</scope>
    <source>
        <strain evidence="1">1804121828</strain>
    </source>
</reference>
<evidence type="ECO:0000313" key="1">
    <source>
        <dbReference type="EMBL" id="CAC9931492.1"/>
    </source>
</evidence>
<protein>
    <submittedName>
        <fullName evidence="1">Uncharacterized protein</fullName>
    </submittedName>
</protein>
<evidence type="ECO:0000313" key="2">
    <source>
        <dbReference type="Proteomes" id="UP000586454"/>
    </source>
</evidence>
<accession>A0A6V6Y3R6</accession>
<comment type="caution">
    <text evidence="1">The sequence shown here is derived from an EMBL/GenBank/DDBJ whole genome shotgun (WGS) entry which is preliminary data.</text>
</comment>
<dbReference type="EMBL" id="CAIJCS010000019">
    <property type="protein sequence ID" value="CAC9931492.1"/>
    <property type="molecule type" value="Genomic_DNA"/>
</dbReference>
<organism evidence="1 2">
    <name type="scientific">Aedoeadaptatus nemausensis</name>
    <dbReference type="NCBI Taxonomy" id="2582829"/>
    <lineage>
        <taxon>Bacteria</taxon>
        <taxon>Bacillati</taxon>
        <taxon>Bacillota</taxon>
        <taxon>Tissierellia</taxon>
        <taxon>Tissierellales</taxon>
        <taxon>Peptoniphilaceae</taxon>
        <taxon>Aedoeadaptatus</taxon>
    </lineage>
</organism>
<name>A0A6V6Y3R6_9FIRM</name>
<gene>
    <name evidence="1" type="ORF">PEPNEM18_00993</name>
</gene>
<dbReference type="AlphaFoldDB" id="A0A6V6Y3R6"/>